<organism evidence="1">
    <name type="scientific">Anguilla anguilla</name>
    <name type="common">European freshwater eel</name>
    <name type="synonym">Muraena anguilla</name>
    <dbReference type="NCBI Taxonomy" id="7936"/>
    <lineage>
        <taxon>Eukaryota</taxon>
        <taxon>Metazoa</taxon>
        <taxon>Chordata</taxon>
        <taxon>Craniata</taxon>
        <taxon>Vertebrata</taxon>
        <taxon>Euteleostomi</taxon>
        <taxon>Actinopterygii</taxon>
        <taxon>Neopterygii</taxon>
        <taxon>Teleostei</taxon>
        <taxon>Anguilliformes</taxon>
        <taxon>Anguillidae</taxon>
        <taxon>Anguilla</taxon>
    </lineage>
</organism>
<reference evidence="1" key="2">
    <citation type="journal article" date="2015" name="Fish Shellfish Immunol.">
        <title>Early steps in the European eel (Anguilla anguilla)-Vibrio vulnificus interaction in the gills: Role of the RtxA13 toxin.</title>
        <authorList>
            <person name="Callol A."/>
            <person name="Pajuelo D."/>
            <person name="Ebbesson L."/>
            <person name="Teles M."/>
            <person name="MacKenzie S."/>
            <person name="Amaro C."/>
        </authorList>
    </citation>
    <scope>NUCLEOTIDE SEQUENCE</scope>
</reference>
<dbReference type="AlphaFoldDB" id="A0A0E9SSI3"/>
<proteinExistence type="predicted"/>
<sequence>MSYEIGQLPHQSISPFAFVDHHSPHFSLFCGIYLWNFQLSYLSSREPKFDYHQ</sequence>
<name>A0A0E9SSI3_ANGAN</name>
<evidence type="ECO:0000313" key="1">
    <source>
        <dbReference type="EMBL" id="JAH44251.1"/>
    </source>
</evidence>
<protein>
    <submittedName>
        <fullName evidence="1">Uncharacterized protein</fullName>
    </submittedName>
</protein>
<accession>A0A0E9SSI3</accession>
<dbReference type="EMBL" id="GBXM01064326">
    <property type="protein sequence ID" value="JAH44251.1"/>
    <property type="molecule type" value="Transcribed_RNA"/>
</dbReference>
<reference evidence="1" key="1">
    <citation type="submission" date="2014-11" db="EMBL/GenBank/DDBJ databases">
        <authorList>
            <person name="Amaro Gonzalez C."/>
        </authorList>
    </citation>
    <scope>NUCLEOTIDE SEQUENCE</scope>
</reference>